<sequence>MSGLSSPSSNDSQSLKYLDLFTIIKEKIDNYEWPENETIPTERELAERYQTSRTTVRKAIEHLRQKGYLHSEHGRGTFVLPELSRRSQRQLHGFTDDILARKGTPKQQILEFGFVSVNEPIRNALQLSGHTRVLRIKRVRFDNTTPMGIQTTYLPIDENNAFTEEELLEFGSLYKLLAQKMGLELLEAY</sequence>
<evidence type="ECO:0000313" key="5">
    <source>
        <dbReference type="EMBL" id="PLE23801.1"/>
    </source>
</evidence>
<dbReference type="SMART" id="SM00345">
    <property type="entry name" value="HTH_GNTR"/>
    <property type="match status" value="1"/>
</dbReference>
<dbReference type="CDD" id="cd07377">
    <property type="entry name" value="WHTH_GntR"/>
    <property type="match status" value="1"/>
</dbReference>
<keyword evidence="3" id="KW-0804">Transcription</keyword>
<dbReference type="InterPro" id="IPR036388">
    <property type="entry name" value="WH-like_DNA-bd_sf"/>
</dbReference>
<dbReference type="PANTHER" id="PTHR44846:SF1">
    <property type="entry name" value="MANNOSYL-D-GLYCERATE TRANSPORT_METABOLISM SYSTEM REPRESSOR MNGR-RELATED"/>
    <property type="match status" value="1"/>
</dbReference>
<dbReference type="PROSITE" id="PS50949">
    <property type="entry name" value="HTH_GNTR"/>
    <property type="match status" value="1"/>
</dbReference>
<evidence type="ECO:0000313" key="6">
    <source>
        <dbReference type="Proteomes" id="UP000234439"/>
    </source>
</evidence>
<gene>
    <name evidence="5" type="ORF">B6I68_31425</name>
</gene>
<dbReference type="InterPro" id="IPR028978">
    <property type="entry name" value="Chorismate_lyase_/UTRA_dom_sf"/>
</dbReference>
<dbReference type="InterPro" id="IPR036390">
    <property type="entry name" value="WH_DNA-bd_sf"/>
</dbReference>
<feature type="non-terminal residue" evidence="5">
    <location>
        <position position="189"/>
    </location>
</feature>
<reference evidence="5 6" key="1">
    <citation type="journal article" date="2017" name="J. Infect. Dis.">
        <title>An Analysis of the Epidemic of Klebsiella pneumoniae Carbapenemase-Producing K. pneumoniae: Convergence of Two Evolutionary Mechanisms Creates the Perfect Storm.</title>
        <authorList>
            <person name="Rojas L.J."/>
            <person name="Weinstock G.M."/>
            <person name="De La Cadena E."/>
            <person name="Diaz L."/>
            <person name="Rios R."/>
            <person name="Hanson B.M."/>
            <person name="Brown J.S."/>
            <person name="Vats P."/>
            <person name="Phillips D.S."/>
            <person name="Nguyen H."/>
            <person name="Hujer K.M."/>
            <person name="Correa A."/>
            <person name="Adams M.D."/>
            <person name="Perez F."/>
            <person name="Sodergren E."/>
            <person name="Narechania A."/>
            <person name="Planet P.J."/>
            <person name="Villegas M.V."/>
            <person name="Bonomo R.A."/>
            <person name="Arias C.A."/>
        </authorList>
    </citation>
    <scope>NUCLEOTIDE SEQUENCE [LARGE SCALE GENOMIC DNA]</scope>
    <source>
        <strain evidence="5 6">COL-Kpn30</strain>
    </source>
</reference>
<evidence type="ECO:0000259" key="4">
    <source>
        <dbReference type="PROSITE" id="PS50949"/>
    </source>
</evidence>
<comment type="caution">
    <text evidence="5">The sequence shown here is derived from an EMBL/GenBank/DDBJ whole genome shotgun (WGS) entry which is preliminary data.</text>
</comment>
<evidence type="ECO:0000256" key="2">
    <source>
        <dbReference type="ARBA" id="ARBA00023125"/>
    </source>
</evidence>
<dbReference type="RefSeq" id="WP_102017339.1">
    <property type="nucleotide sequence ID" value="NZ_NCMJ01000300.1"/>
</dbReference>
<dbReference type="InterPro" id="IPR000524">
    <property type="entry name" value="Tscrpt_reg_HTH_GntR"/>
</dbReference>
<dbReference type="GO" id="GO:0003677">
    <property type="term" value="F:DNA binding"/>
    <property type="evidence" value="ECO:0007669"/>
    <property type="project" value="UniProtKB-KW"/>
</dbReference>
<dbReference type="Pfam" id="PF00392">
    <property type="entry name" value="GntR"/>
    <property type="match status" value="1"/>
</dbReference>
<dbReference type="EMBL" id="NCMJ01000300">
    <property type="protein sequence ID" value="PLE23801.1"/>
    <property type="molecule type" value="Genomic_DNA"/>
</dbReference>
<dbReference type="Gene3D" id="1.10.10.10">
    <property type="entry name" value="Winged helix-like DNA-binding domain superfamily/Winged helix DNA-binding domain"/>
    <property type="match status" value="1"/>
</dbReference>
<dbReference type="AlphaFoldDB" id="A0A9Q6EU64"/>
<dbReference type="InterPro" id="IPR011663">
    <property type="entry name" value="UTRA"/>
</dbReference>
<keyword evidence="1" id="KW-0805">Transcription regulation</keyword>
<name>A0A9Q6EU64_KLEPN</name>
<organism evidence="5 6">
    <name type="scientific">Klebsiella pneumoniae</name>
    <dbReference type="NCBI Taxonomy" id="573"/>
    <lineage>
        <taxon>Bacteria</taxon>
        <taxon>Pseudomonadati</taxon>
        <taxon>Pseudomonadota</taxon>
        <taxon>Gammaproteobacteria</taxon>
        <taxon>Enterobacterales</taxon>
        <taxon>Enterobacteriaceae</taxon>
        <taxon>Klebsiella/Raoultella group</taxon>
        <taxon>Klebsiella</taxon>
        <taxon>Klebsiella pneumoniae complex</taxon>
    </lineage>
</organism>
<dbReference type="InterPro" id="IPR050679">
    <property type="entry name" value="Bact_HTH_transcr_reg"/>
</dbReference>
<proteinExistence type="predicted"/>
<dbReference type="GO" id="GO:0003700">
    <property type="term" value="F:DNA-binding transcription factor activity"/>
    <property type="evidence" value="ECO:0007669"/>
    <property type="project" value="InterPro"/>
</dbReference>
<dbReference type="Proteomes" id="UP000234439">
    <property type="component" value="Unassembled WGS sequence"/>
</dbReference>
<dbReference type="GO" id="GO:0045892">
    <property type="term" value="P:negative regulation of DNA-templated transcription"/>
    <property type="evidence" value="ECO:0007669"/>
    <property type="project" value="TreeGrafter"/>
</dbReference>
<accession>A0A9Q6EU64</accession>
<dbReference type="SUPFAM" id="SSF64288">
    <property type="entry name" value="Chorismate lyase-like"/>
    <property type="match status" value="1"/>
</dbReference>
<dbReference type="PRINTS" id="PR00035">
    <property type="entry name" value="HTHGNTR"/>
</dbReference>
<feature type="domain" description="HTH gntR-type" evidence="4">
    <location>
        <begin position="14"/>
        <end position="82"/>
    </location>
</feature>
<dbReference type="Pfam" id="PF07702">
    <property type="entry name" value="UTRA"/>
    <property type="match status" value="1"/>
</dbReference>
<evidence type="ECO:0000256" key="3">
    <source>
        <dbReference type="ARBA" id="ARBA00023163"/>
    </source>
</evidence>
<dbReference type="PANTHER" id="PTHR44846">
    <property type="entry name" value="MANNOSYL-D-GLYCERATE TRANSPORT/METABOLISM SYSTEM REPRESSOR MNGR-RELATED"/>
    <property type="match status" value="1"/>
</dbReference>
<dbReference type="SUPFAM" id="SSF46785">
    <property type="entry name" value="Winged helix' DNA-binding domain"/>
    <property type="match status" value="1"/>
</dbReference>
<evidence type="ECO:0000256" key="1">
    <source>
        <dbReference type="ARBA" id="ARBA00023015"/>
    </source>
</evidence>
<protein>
    <recommendedName>
        <fullName evidence="4">HTH gntR-type domain-containing protein</fullName>
    </recommendedName>
</protein>
<keyword evidence="2" id="KW-0238">DNA-binding</keyword>
<dbReference type="Gene3D" id="3.40.1410.10">
    <property type="entry name" value="Chorismate lyase-like"/>
    <property type="match status" value="1"/>
</dbReference>